<dbReference type="EMBL" id="DYXD01000160">
    <property type="protein sequence ID" value="HJF07929.1"/>
    <property type="molecule type" value="Genomic_DNA"/>
</dbReference>
<name>A0A921K3H7_9BACT</name>
<evidence type="ECO:0000313" key="2">
    <source>
        <dbReference type="Proteomes" id="UP000718012"/>
    </source>
</evidence>
<feature type="non-terminal residue" evidence="1">
    <location>
        <position position="1"/>
    </location>
</feature>
<dbReference type="Pfam" id="PF14054">
    <property type="entry name" value="DUF4249"/>
    <property type="match status" value="1"/>
</dbReference>
<reference evidence="1" key="2">
    <citation type="submission" date="2021-09" db="EMBL/GenBank/DDBJ databases">
        <authorList>
            <person name="Gilroy R."/>
        </authorList>
    </citation>
    <scope>NUCLEOTIDE SEQUENCE</scope>
    <source>
        <strain evidence="1">CHK165-8395</strain>
    </source>
</reference>
<proteinExistence type="predicted"/>
<protein>
    <submittedName>
        <fullName evidence="1">DUF4249 domain-containing protein</fullName>
    </submittedName>
</protein>
<evidence type="ECO:0000313" key="1">
    <source>
        <dbReference type="EMBL" id="HJF07929.1"/>
    </source>
</evidence>
<dbReference type="AlphaFoldDB" id="A0A921K3H7"/>
<reference evidence="1" key="1">
    <citation type="journal article" date="2021" name="PeerJ">
        <title>Extensive microbial diversity within the chicken gut microbiome revealed by metagenomics and culture.</title>
        <authorList>
            <person name="Gilroy R."/>
            <person name="Ravi A."/>
            <person name="Getino M."/>
            <person name="Pursley I."/>
            <person name="Horton D.L."/>
            <person name="Alikhan N.F."/>
            <person name="Baker D."/>
            <person name="Gharbi K."/>
            <person name="Hall N."/>
            <person name="Watson M."/>
            <person name="Adriaenssens E.M."/>
            <person name="Foster-Nyarko E."/>
            <person name="Jarju S."/>
            <person name="Secka A."/>
            <person name="Antonio M."/>
            <person name="Oren A."/>
            <person name="Chaudhuri R.R."/>
            <person name="La Ragione R."/>
            <person name="Hildebrand F."/>
            <person name="Pallen M.J."/>
        </authorList>
    </citation>
    <scope>NUCLEOTIDE SEQUENCE</scope>
    <source>
        <strain evidence="1">CHK165-8395</strain>
    </source>
</reference>
<accession>A0A921K3H7</accession>
<dbReference type="Proteomes" id="UP000718012">
    <property type="component" value="Unassembled WGS sequence"/>
</dbReference>
<sequence length="294" mass="34448">NAMMQTENNDNRIYLHYTGWTATTPVTDGIIHLYINGKLSETITAEDDYYPVKSIFRTGDKVKIEASSENGKYKAKAETRISAPLQIINVDTTYISLRDYNSWVGGKPVYDNYLRLNIQLKQPDIEAENTYYRLEIKQIFYSHKWHDGRDTLSIDTTYNYNYIYDTALTDGKPGHAIDEGFELIQKWNNYFGLFKSCYFKNREYNMTIDLKEDINYIHIDSQKAERYISIRFYSISESEHRYLYAMSSALDFDTENFIYAVPLIPNNIKGGIGIFSIANQVKYKLKEENCQDRY</sequence>
<gene>
    <name evidence="1" type="ORF">K8U81_07035</name>
</gene>
<comment type="caution">
    <text evidence="1">The sequence shown here is derived from an EMBL/GenBank/DDBJ whole genome shotgun (WGS) entry which is preliminary data.</text>
</comment>
<dbReference type="InterPro" id="IPR025345">
    <property type="entry name" value="DUF4249"/>
</dbReference>
<organism evidence="1 2">
    <name type="scientific">Phocaeicola coprocola</name>
    <dbReference type="NCBI Taxonomy" id="310298"/>
    <lineage>
        <taxon>Bacteria</taxon>
        <taxon>Pseudomonadati</taxon>
        <taxon>Bacteroidota</taxon>
        <taxon>Bacteroidia</taxon>
        <taxon>Bacteroidales</taxon>
        <taxon>Bacteroidaceae</taxon>
        <taxon>Phocaeicola</taxon>
    </lineage>
</organism>